<evidence type="ECO:0000256" key="2">
    <source>
        <dbReference type="ARBA" id="ARBA00023125"/>
    </source>
</evidence>
<accession>A0A501QFL5</accession>
<gene>
    <name evidence="5" type="ORF">FJA49_05040</name>
</gene>
<dbReference type="InterPro" id="IPR009057">
    <property type="entry name" value="Homeodomain-like_sf"/>
</dbReference>
<dbReference type="PROSITE" id="PS01124">
    <property type="entry name" value="HTH_ARAC_FAMILY_2"/>
    <property type="match status" value="1"/>
</dbReference>
<dbReference type="Gene3D" id="1.10.10.60">
    <property type="entry name" value="Homeodomain-like"/>
    <property type="match status" value="1"/>
</dbReference>
<reference evidence="5 6" key="2">
    <citation type="submission" date="2019-06" db="EMBL/GenBank/DDBJ databases">
        <authorList>
            <person name="Seo Y."/>
        </authorList>
    </citation>
    <scope>NUCLEOTIDE SEQUENCE [LARGE SCALE GENOMIC DNA]</scope>
    <source>
        <strain evidence="5 6">MaA-Y11</strain>
    </source>
</reference>
<comment type="caution">
    <text evidence="5">The sequence shown here is derived from an EMBL/GenBank/DDBJ whole genome shotgun (WGS) entry which is preliminary data.</text>
</comment>
<evidence type="ECO:0000256" key="3">
    <source>
        <dbReference type="ARBA" id="ARBA00023163"/>
    </source>
</evidence>
<reference evidence="5 6" key="1">
    <citation type="submission" date="2019-06" db="EMBL/GenBank/DDBJ databases">
        <title>Flavobacterium sp. MaA-Y11 from geoumgang.</title>
        <authorList>
            <person name="Jeong S."/>
        </authorList>
    </citation>
    <scope>NUCLEOTIDE SEQUENCE [LARGE SCALE GENOMIC DNA]</scope>
    <source>
        <strain evidence="5 6">MaA-Y11</strain>
    </source>
</reference>
<keyword evidence="3" id="KW-0804">Transcription</keyword>
<proteinExistence type="predicted"/>
<evidence type="ECO:0000313" key="5">
    <source>
        <dbReference type="EMBL" id="TPD71268.1"/>
    </source>
</evidence>
<dbReference type="Proteomes" id="UP000319175">
    <property type="component" value="Unassembled WGS sequence"/>
</dbReference>
<dbReference type="PANTHER" id="PTHR43280:SF2">
    <property type="entry name" value="HTH-TYPE TRANSCRIPTIONAL REGULATOR EXSA"/>
    <property type="match status" value="1"/>
</dbReference>
<dbReference type="OrthoDB" id="511992at2"/>
<dbReference type="InterPro" id="IPR046532">
    <property type="entry name" value="DUF6597"/>
</dbReference>
<organism evidence="5 6">
    <name type="scientific">Flavobacterium microcysteis</name>
    <dbReference type="NCBI Taxonomy" id="2596891"/>
    <lineage>
        <taxon>Bacteria</taxon>
        <taxon>Pseudomonadati</taxon>
        <taxon>Bacteroidota</taxon>
        <taxon>Flavobacteriia</taxon>
        <taxon>Flavobacteriales</taxon>
        <taxon>Flavobacteriaceae</taxon>
        <taxon>Flavobacterium</taxon>
    </lineage>
</organism>
<evidence type="ECO:0000259" key="4">
    <source>
        <dbReference type="PROSITE" id="PS01124"/>
    </source>
</evidence>
<dbReference type="InterPro" id="IPR018060">
    <property type="entry name" value="HTH_AraC"/>
</dbReference>
<dbReference type="RefSeq" id="WP_139999505.1">
    <property type="nucleotide sequence ID" value="NZ_VFJE01000051.1"/>
</dbReference>
<evidence type="ECO:0000256" key="1">
    <source>
        <dbReference type="ARBA" id="ARBA00023015"/>
    </source>
</evidence>
<keyword evidence="6" id="KW-1185">Reference proteome</keyword>
<dbReference type="PANTHER" id="PTHR43280">
    <property type="entry name" value="ARAC-FAMILY TRANSCRIPTIONAL REGULATOR"/>
    <property type="match status" value="1"/>
</dbReference>
<name>A0A501QFL5_9FLAO</name>
<dbReference type="EMBL" id="VFJE01000051">
    <property type="protein sequence ID" value="TPD71268.1"/>
    <property type="molecule type" value="Genomic_DNA"/>
</dbReference>
<sequence>MQILPPEVLSPYIKHYLFLESVGDPHKTLRLFSDGNTGIVFLLEQVHLTTNDGQHLPSSFLYGQFSNFQDLVLTEQTPFIIVVFQPDGLYKLLGISARELKEQIVATQDVFGQPAKKLYDSLRHLKQPTEKVNALNSFFYELTIQRKSLNPTLLSTILQHITYHKGLVTVEQLVHYSGYTERHVERIFAEQVGMSPKKFGSIVKLHSFLKLLRHKTAETNLTTICYQSGYFDQSHLIRAFKKYTGITPTEYLNSTNKLAVNFMEFKDGPNQMSGLYNFS</sequence>
<dbReference type="GO" id="GO:0003700">
    <property type="term" value="F:DNA-binding transcription factor activity"/>
    <property type="evidence" value="ECO:0007669"/>
    <property type="project" value="InterPro"/>
</dbReference>
<keyword evidence="1" id="KW-0805">Transcription regulation</keyword>
<keyword evidence="2" id="KW-0238">DNA-binding</keyword>
<protein>
    <submittedName>
        <fullName evidence="5">Helix-turn-helix transcriptional regulator</fullName>
    </submittedName>
</protein>
<dbReference type="GO" id="GO:0043565">
    <property type="term" value="F:sequence-specific DNA binding"/>
    <property type="evidence" value="ECO:0007669"/>
    <property type="project" value="InterPro"/>
</dbReference>
<evidence type="ECO:0000313" key="6">
    <source>
        <dbReference type="Proteomes" id="UP000319175"/>
    </source>
</evidence>
<dbReference type="SUPFAM" id="SSF46689">
    <property type="entry name" value="Homeodomain-like"/>
    <property type="match status" value="1"/>
</dbReference>
<feature type="domain" description="HTH araC/xylS-type" evidence="4">
    <location>
        <begin position="151"/>
        <end position="254"/>
    </location>
</feature>
<dbReference type="SMART" id="SM00342">
    <property type="entry name" value="HTH_ARAC"/>
    <property type="match status" value="1"/>
</dbReference>
<dbReference type="Pfam" id="PF20240">
    <property type="entry name" value="DUF6597"/>
    <property type="match status" value="1"/>
</dbReference>
<dbReference type="Pfam" id="PF12833">
    <property type="entry name" value="HTH_18"/>
    <property type="match status" value="1"/>
</dbReference>
<dbReference type="AlphaFoldDB" id="A0A501QFL5"/>